<gene>
    <name evidence="1" type="ORF">RPERSI_LOCUS17970</name>
</gene>
<feature type="non-terminal residue" evidence="1">
    <location>
        <position position="215"/>
    </location>
</feature>
<organism evidence="1 2">
    <name type="scientific">Racocetra persica</name>
    <dbReference type="NCBI Taxonomy" id="160502"/>
    <lineage>
        <taxon>Eukaryota</taxon>
        <taxon>Fungi</taxon>
        <taxon>Fungi incertae sedis</taxon>
        <taxon>Mucoromycota</taxon>
        <taxon>Glomeromycotina</taxon>
        <taxon>Glomeromycetes</taxon>
        <taxon>Diversisporales</taxon>
        <taxon>Gigasporaceae</taxon>
        <taxon>Racocetra</taxon>
    </lineage>
</organism>
<name>A0ACA9RAB8_9GLOM</name>
<proteinExistence type="predicted"/>
<dbReference type="EMBL" id="CAJVQC010046818">
    <property type="protein sequence ID" value="CAG8783651.1"/>
    <property type="molecule type" value="Genomic_DNA"/>
</dbReference>
<protein>
    <submittedName>
        <fullName evidence="1">16822_t:CDS:1</fullName>
    </submittedName>
</protein>
<sequence length="215" mass="25133">IPKISSIKYYAVAKGRKTGIFLSWKECEEYVKGCPGALYKSFYTKIEAQDFIDQQNIKVKDKLNIWTDEFCKKNRLSDAIGGIGVFFKDKDPRNLSERLLGEQQTNNHAEIYAAIRALEICDKNENLIINTDSFYVINSHNVKKPKKIFDLVNRFNDLIKERSKKKFTRLEIPTSKRLIDHYFIKKSVDNSENSCDSYIDEFIRILQILEVDKDE</sequence>
<dbReference type="Proteomes" id="UP000789920">
    <property type="component" value="Unassembled WGS sequence"/>
</dbReference>
<evidence type="ECO:0000313" key="1">
    <source>
        <dbReference type="EMBL" id="CAG8783651.1"/>
    </source>
</evidence>
<accession>A0ACA9RAB8</accession>
<keyword evidence="2" id="KW-1185">Reference proteome</keyword>
<evidence type="ECO:0000313" key="2">
    <source>
        <dbReference type="Proteomes" id="UP000789920"/>
    </source>
</evidence>
<feature type="non-terminal residue" evidence="1">
    <location>
        <position position="1"/>
    </location>
</feature>
<comment type="caution">
    <text evidence="1">The sequence shown here is derived from an EMBL/GenBank/DDBJ whole genome shotgun (WGS) entry which is preliminary data.</text>
</comment>
<reference evidence="1" key="1">
    <citation type="submission" date="2021-06" db="EMBL/GenBank/DDBJ databases">
        <authorList>
            <person name="Kallberg Y."/>
            <person name="Tangrot J."/>
            <person name="Rosling A."/>
        </authorList>
    </citation>
    <scope>NUCLEOTIDE SEQUENCE</scope>
    <source>
        <strain evidence="1">MA461A</strain>
    </source>
</reference>